<keyword evidence="6 9" id="KW-0812">Transmembrane</keyword>
<evidence type="ECO:0000256" key="3">
    <source>
        <dbReference type="ARBA" id="ARBA00006263"/>
    </source>
</evidence>
<dbReference type="EMBL" id="CP048833">
    <property type="protein sequence ID" value="QJP08208.1"/>
    <property type="molecule type" value="Genomic_DNA"/>
</dbReference>
<dbReference type="UniPathway" id="UPA00148"/>
<reference evidence="10 11" key="1">
    <citation type="submission" date="2020-02" db="EMBL/GenBank/DDBJ databases">
        <title>Complete genome sequence of Pseudomonas multiresinivorans ORNL1.</title>
        <authorList>
            <person name="Podar M."/>
        </authorList>
    </citation>
    <scope>NUCLEOTIDE SEQUENCE [LARGE SCALE GENOMIC DNA]</scope>
    <source>
        <strain evidence="11">populi</strain>
    </source>
</reference>
<dbReference type="GO" id="GO:0009236">
    <property type="term" value="P:cobalamin biosynthetic process"/>
    <property type="evidence" value="ECO:0007669"/>
    <property type="project" value="UniProtKB-UniRule"/>
</dbReference>
<comment type="pathway">
    <text evidence="2 9">Cofactor biosynthesis; adenosylcobalamin biosynthesis.</text>
</comment>
<dbReference type="PANTHER" id="PTHR34308">
    <property type="entry name" value="COBALAMIN BIOSYNTHESIS PROTEIN CBIB"/>
    <property type="match status" value="1"/>
</dbReference>
<evidence type="ECO:0000313" key="11">
    <source>
        <dbReference type="Proteomes" id="UP000502549"/>
    </source>
</evidence>
<evidence type="ECO:0000256" key="4">
    <source>
        <dbReference type="ARBA" id="ARBA00022475"/>
    </source>
</evidence>
<evidence type="ECO:0000256" key="7">
    <source>
        <dbReference type="ARBA" id="ARBA00022989"/>
    </source>
</evidence>
<accession>A0A7Z3GPN8</accession>
<comment type="subcellular location">
    <subcellularLocation>
        <location evidence="1 9">Cell membrane</location>
        <topology evidence="1 9">Multi-pass membrane protein</topology>
    </subcellularLocation>
</comment>
<evidence type="ECO:0000256" key="8">
    <source>
        <dbReference type="ARBA" id="ARBA00023136"/>
    </source>
</evidence>
<evidence type="ECO:0000256" key="1">
    <source>
        <dbReference type="ARBA" id="ARBA00004651"/>
    </source>
</evidence>
<gene>
    <name evidence="9" type="primary">cobD</name>
    <name evidence="10" type="ORF">G4G71_10055</name>
</gene>
<keyword evidence="11" id="KW-1185">Reference proteome</keyword>
<evidence type="ECO:0000313" key="10">
    <source>
        <dbReference type="EMBL" id="QJP08208.1"/>
    </source>
</evidence>
<dbReference type="GO" id="GO:0048472">
    <property type="term" value="F:threonine-phosphate decarboxylase activity"/>
    <property type="evidence" value="ECO:0007669"/>
    <property type="project" value="InterPro"/>
</dbReference>
<keyword evidence="5 9" id="KW-0169">Cobalamin biosynthesis</keyword>
<dbReference type="Proteomes" id="UP000502549">
    <property type="component" value="Chromosome"/>
</dbReference>
<keyword evidence="7 9" id="KW-1133">Transmembrane helix</keyword>
<dbReference type="AlphaFoldDB" id="A0A7Z3GPN8"/>
<keyword evidence="8 9" id="KW-0472">Membrane</keyword>
<evidence type="ECO:0000256" key="2">
    <source>
        <dbReference type="ARBA" id="ARBA00004953"/>
    </source>
</evidence>
<sequence length="368" mass="39430">MSLALLSVLGVALDALLGEPKRWHPLVAFGRLADRLERRFNRSRVADSAEKLPLPNPLPEGRGDIRAVPHSEFSGEHSAGLPLQANSLALQGEGWGEGVSASTITPKSDTPGLGWRSHGVTAWIIAVIPLTLIALLLSLLPYVGWVVQVLALYAALGLRSLGEHADPVVLALRSGDLNEARLRVGYVVSRETAELDETAVARAATESVLENGGDAVYAALFWFAVAGAPGVVLYRLSNTLDAMWGYRNARFERFGWAAAKIDDVLNYIPARLVALTYALLGHTRLALRCWRTQAPKWDSPNAGPVMAAGAGALGVSLGGSARYHGELHERPQLGEGPAPTAVDIWRALALVRQGVLLWLLIILILGVL</sequence>
<dbReference type="PANTHER" id="PTHR34308:SF1">
    <property type="entry name" value="COBALAMIN BIOSYNTHESIS PROTEIN CBIB"/>
    <property type="match status" value="1"/>
</dbReference>
<comment type="caution">
    <text evidence="9">Lacks conserved residue(s) required for the propagation of feature annotation.</text>
</comment>
<comment type="similarity">
    <text evidence="3 9">Belongs to the CobD/CbiB family.</text>
</comment>
<dbReference type="HAMAP" id="MF_00024">
    <property type="entry name" value="CobD_CbiB"/>
    <property type="match status" value="1"/>
</dbReference>
<feature type="transmembrane region" description="Helical" evidence="9">
    <location>
        <begin position="120"/>
        <end position="137"/>
    </location>
</feature>
<dbReference type="GO" id="GO:0015420">
    <property type="term" value="F:ABC-type vitamin B12 transporter activity"/>
    <property type="evidence" value="ECO:0007669"/>
    <property type="project" value="UniProtKB-UniRule"/>
</dbReference>
<feature type="transmembrane region" description="Helical" evidence="9">
    <location>
        <begin position="215"/>
        <end position="234"/>
    </location>
</feature>
<proteinExistence type="inferred from homology"/>
<protein>
    <recommendedName>
        <fullName evidence="9">Cobalamin biosynthesis protein CobD</fullName>
    </recommendedName>
</protein>
<dbReference type="GO" id="GO:0005886">
    <property type="term" value="C:plasma membrane"/>
    <property type="evidence" value="ECO:0007669"/>
    <property type="project" value="UniProtKB-SubCell"/>
</dbReference>
<evidence type="ECO:0000256" key="6">
    <source>
        <dbReference type="ARBA" id="ARBA00022692"/>
    </source>
</evidence>
<keyword evidence="4 9" id="KW-1003">Cell membrane</keyword>
<dbReference type="InterPro" id="IPR004485">
    <property type="entry name" value="Cobalamin_biosynth_CobD/CbiB"/>
</dbReference>
<evidence type="ECO:0000256" key="9">
    <source>
        <dbReference type="HAMAP-Rule" id="MF_00024"/>
    </source>
</evidence>
<dbReference type="KEGG" id="pmui:G4G71_10055"/>
<evidence type="ECO:0000256" key="5">
    <source>
        <dbReference type="ARBA" id="ARBA00022573"/>
    </source>
</evidence>
<organism evidence="10 11">
    <name type="scientific">Pseudomonas multiresinivorans</name>
    <dbReference type="NCBI Taxonomy" id="95301"/>
    <lineage>
        <taxon>Bacteria</taxon>
        <taxon>Pseudomonadati</taxon>
        <taxon>Pseudomonadota</taxon>
        <taxon>Gammaproteobacteria</taxon>
        <taxon>Pseudomonadales</taxon>
        <taxon>Pseudomonadaceae</taxon>
        <taxon>Pseudomonas</taxon>
    </lineage>
</organism>
<feature type="transmembrane region" description="Helical" evidence="9">
    <location>
        <begin position="344"/>
        <end position="367"/>
    </location>
</feature>
<dbReference type="NCBIfam" id="TIGR00380">
    <property type="entry name" value="cobal_cbiB"/>
    <property type="match status" value="1"/>
</dbReference>
<dbReference type="Pfam" id="PF03186">
    <property type="entry name" value="CobD_Cbib"/>
    <property type="match status" value="1"/>
</dbReference>
<dbReference type="RefSeq" id="WP_240964896.1">
    <property type="nucleotide sequence ID" value="NZ_CP048833.1"/>
</dbReference>
<comment type="function">
    <text evidence="9">Converts cobyric acid to cobinamide by the addition of aminopropanol on the F carboxylic group.</text>
</comment>
<name>A0A7Z3GPN8_9PSED</name>